<dbReference type="InterPro" id="IPR008271">
    <property type="entry name" value="Ser/Thr_kinase_AS"/>
</dbReference>
<accession>A0ABR3FFV3</accession>
<dbReference type="PANTHER" id="PTHR44329">
    <property type="entry name" value="SERINE/THREONINE-PROTEIN KINASE TNNI3K-RELATED"/>
    <property type="match status" value="1"/>
</dbReference>
<organism evidence="4 5">
    <name type="scientific">Marasmius crinis-equi</name>
    <dbReference type="NCBI Taxonomy" id="585013"/>
    <lineage>
        <taxon>Eukaryota</taxon>
        <taxon>Fungi</taxon>
        <taxon>Dikarya</taxon>
        <taxon>Basidiomycota</taxon>
        <taxon>Agaricomycotina</taxon>
        <taxon>Agaricomycetes</taxon>
        <taxon>Agaricomycetidae</taxon>
        <taxon>Agaricales</taxon>
        <taxon>Marasmiineae</taxon>
        <taxon>Marasmiaceae</taxon>
        <taxon>Marasmius</taxon>
    </lineage>
</organism>
<keyword evidence="4" id="KW-0371">Homeobox</keyword>
<dbReference type="Gene3D" id="1.10.510.10">
    <property type="entry name" value="Transferase(Phosphotransferase) domain 1"/>
    <property type="match status" value="1"/>
</dbReference>
<feature type="compositionally biased region" description="Polar residues" evidence="1">
    <location>
        <begin position="554"/>
        <end position="564"/>
    </location>
</feature>
<name>A0ABR3FFV3_9AGAR</name>
<dbReference type="PROSITE" id="PS50011">
    <property type="entry name" value="PROTEIN_KINASE_DOM"/>
    <property type="match status" value="1"/>
</dbReference>
<keyword evidence="4" id="KW-0238">DNA-binding</keyword>
<evidence type="ECO:0000259" key="3">
    <source>
        <dbReference type="PROSITE" id="PS50048"/>
    </source>
</evidence>
<gene>
    <name evidence="4" type="primary">TOS8_2</name>
    <name evidence="4" type="ORF">V5O48_007753</name>
</gene>
<dbReference type="PROSITE" id="PS00463">
    <property type="entry name" value="ZN2_CY6_FUNGAL_1"/>
    <property type="match status" value="1"/>
</dbReference>
<dbReference type="Gene3D" id="4.10.240.10">
    <property type="entry name" value="Zn(2)-C6 fungal-type DNA-binding domain"/>
    <property type="match status" value="1"/>
</dbReference>
<dbReference type="EMBL" id="JBAHYK010000420">
    <property type="protein sequence ID" value="KAL0574187.1"/>
    <property type="molecule type" value="Genomic_DNA"/>
</dbReference>
<dbReference type="InterPro" id="IPR011009">
    <property type="entry name" value="Kinase-like_dom_sf"/>
</dbReference>
<dbReference type="SMART" id="SM00066">
    <property type="entry name" value="GAL4"/>
    <property type="match status" value="1"/>
</dbReference>
<feature type="compositionally biased region" description="Polar residues" evidence="1">
    <location>
        <begin position="416"/>
        <end position="427"/>
    </location>
</feature>
<feature type="region of interest" description="Disordered" evidence="1">
    <location>
        <begin position="413"/>
        <end position="435"/>
    </location>
</feature>
<feature type="region of interest" description="Disordered" evidence="1">
    <location>
        <begin position="554"/>
        <end position="614"/>
    </location>
</feature>
<dbReference type="PROSITE" id="PS00108">
    <property type="entry name" value="PROTEIN_KINASE_ST"/>
    <property type="match status" value="1"/>
</dbReference>
<evidence type="ECO:0000256" key="1">
    <source>
        <dbReference type="SAM" id="MobiDB-lite"/>
    </source>
</evidence>
<feature type="region of interest" description="Disordered" evidence="1">
    <location>
        <begin position="784"/>
        <end position="959"/>
    </location>
</feature>
<dbReference type="Pfam" id="PF00172">
    <property type="entry name" value="Zn_clus"/>
    <property type="match status" value="1"/>
</dbReference>
<proteinExistence type="predicted"/>
<dbReference type="CDD" id="cd00067">
    <property type="entry name" value="GAL4"/>
    <property type="match status" value="1"/>
</dbReference>
<feature type="compositionally biased region" description="Polar residues" evidence="1">
    <location>
        <begin position="913"/>
        <end position="935"/>
    </location>
</feature>
<sequence>MVAGSENEHPGVDEEMMTLVKDYVRHNFSFSLLGFRCAKLLQQDLGILVELNDHLQAMANVTMLHVSDTTTILRAPQELWLFPLESGATYEEREYISMAEILEKLGRSRCVKDVMDSVCPRWEPLAVVEMLQLVGYPEPLERERDVCLKVLRVFSDDLNWTRLVKDLSKEILLWTQLQHPNILEFLGINTTLFEGTATIVSPWMSNGNVMAFARNQNATFEQKMRLIRGVVSGISYLHEHNPPIIHGDIKGMNVLVKDDEEPCIADFGLCAVQKETVLQTASRADERGSLPWLAPELLNPDDVPTVNGGSRDIYALGCTIAEVLSGSPPFSEKTNPAQIILAVLLRGERPKRPVECPDWLWLLMESCWHADATKRPGVIQVRNQLNENISISGHAVSAPAVAPITTATLSPLRRPTSFSGAQTSATRSPVFPTPAEINPIADSLRGPDNESELTARLPSARQSLRAPSLGSHHVLATNCSEYGTTPIAAKNEICVSSEGCPTRNLPPERPTGRLKLNWRSRIRLVFLCGCLPCLPSGRGEQELMPVADWVVNPSNSDETSNTSPKLPVESLEHSNGTHPLRSESRWTESDDGKQNVTQTESTEISTSPTLYPATVLEPNEREGASGEGPSSLKAAATMSSVTSFTSVAHSQKRNPIACDECRSRKVRCEFNVGNQKCVSCKAKGIPCTYKQVSKPPRPLPRPPTKTNTDGGGILLHHPDPYAQNTVPTTYDTSYKHPNTVASQSQYSSSLGVYPPPSAGHFEGLVNVHASPMLQVEGDAASHHFIGPYSTPSNYTTKDGVPSGESTSTERNAVETYEYGSSTDTKTERAASQGTEKRGRPSLPDASLKGDGGYRNPFSTGQGEFSQSGGPPPYSLFDPRETLQDGPSASGSRTSAWRSAKEEKLKLRERFQREQSGSSAPHKTLPTTASPSSNPGRSARISGSWPTAEEEKSKLWDRASAAVARTQAEAFSATSRPRGTDASRMWARERKSFIAPSVTSVDPGLTLRSVQPGRYYVSTEI</sequence>
<feature type="compositionally biased region" description="Basic and acidic residues" evidence="1">
    <location>
        <begin position="898"/>
        <end position="912"/>
    </location>
</feature>
<evidence type="ECO:0000313" key="4">
    <source>
        <dbReference type="EMBL" id="KAL0574187.1"/>
    </source>
</evidence>
<dbReference type="Proteomes" id="UP001465976">
    <property type="component" value="Unassembled WGS sequence"/>
</dbReference>
<feature type="domain" description="Zn(2)-C6 fungal-type" evidence="3">
    <location>
        <begin position="657"/>
        <end position="689"/>
    </location>
</feature>
<evidence type="ECO:0000259" key="2">
    <source>
        <dbReference type="PROSITE" id="PS50011"/>
    </source>
</evidence>
<dbReference type="Pfam" id="PF07714">
    <property type="entry name" value="PK_Tyr_Ser-Thr"/>
    <property type="match status" value="1"/>
</dbReference>
<feature type="compositionally biased region" description="Basic and acidic residues" evidence="1">
    <location>
        <begin position="824"/>
        <end position="838"/>
    </location>
</feature>
<dbReference type="SMART" id="SM00220">
    <property type="entry name" value="S_TKc"/>
    <property type="match status" value="1"/>
</dbReference>
<feature type="compositionally biased region" description="Polar residues" evidence="1">
    <location>
        <begin position="594"/>
        <end position="609"/>
    </location>
</feature>
<dbReference type="SUPFAM" id="SSF57701">
    <property type="entry name" value="Zn2/Cys6 DNA-binding domain"/>
    <property type="match status" value="1"/>
</dbReference>
<dbReference type="InterPro" id="IPR001138">
    <property type="entry name" value="Zn2Cys6_DnaBD"/>
</dbReference>
<dbReference type="InterPro" id="IPR001245">
    <property type="entry name" value="Ser-Thr/Tyr_kinase_cat_dom"/>
</dbReference>
<dbReference type="SUPFAM" id="SSF56112">
    <property type="entry name" value="Protein kinase-like (PK-like)"/>
    <property type="match status" value="1"/>
</dbReference>
<feature type="domain" description="Protein kinase" evidence="2">
    <location>
        <begin position="99"/>
        <end position="389"/>
    </location>
</feature>
<feature type="compositionally biased region" description="Polar residues" evidence="1">
    <location>
        <begin position="884"/>
        <end position="896"/>
    </location>
</feature>
<reference evidence="4 5" key="1">
    <citation type="submission" date="2024-02" db="EMBL/GenBank/DDBJ databases">
        <title>A draft genome for the cacao thread blight pathogen Marasmius crinis-equi.</title>
        <authorList>
            <person name="Cohen S.P."/>
            <person name="Baruah I.K."/>
            <person name="Amoako-Attah I."/>
            <person name="Bukari Y."/>
            <person name="Meinhardt L.W."/>
            <person name="Bailey B.A."/>
        </authorList>
    </citation>
    <scope>NUCLEOTIDE SEQUENCE [LARGE SCALE GENOMIC DNA]</scope>
    <source>
        <strain evidence="4 5">GH-76</strain>
    </source>
</reference>
<feature type="compositionally biased region" description="Basic and acidic residues" evidence="1">
    <location>
        <begin position="580"/>
        <end position="593"/>
    </location>
</feature>
<dbReference type="InterPro" id="IPR051681">
    <property type="entry name" value="Ser/Thr_Kinases-Pseudokinases"/>
</dbReference>
<comment type="caution">
    <text evidence="4">The sequence shown here is derived from an EMBL/GenBank/DDBJ whole genome shotgun (WGS) entry which is preliminary data.</text>
</comment>
<evidence type="ECO:0000313" key="5">
    <source>
        <dbReference type="Proteomes" id="UP001465976"/>
    </source>
</evidence>
<dbReference type="PROSITE" id="PS50048">
    <property type="entry name" value="ZN2_CY6_FUNGAL_2"/>
    <property type="match status" value="1"/>
</dbReference>
<dbReference type="GO" id="GO:0003677">
    <property type="term" value="F:DNA binding"/>
    <property type="evidence" value="ECO:0007669"/>
    <property type="project" value="UniProtKB-KW"/>
</dbReference>
<dbReference type="InterPro" id="IPR000719">
    <property type="entry name" value="Prot_kinase_dom"/>
</dbReference>
<protein>
    <submittedName>
        <fullName evidence="4">Homeobox protein tos8</fullName>
    </submittedName>
</protein>
<dbReference type="InterPro" id="IPR036864">
    <property type="entry name" value="Zn2-C6_fun-type_DNA-bd_sf"/>
</dbReference>
<keyword evidence="5" id="KW-1185">Reference proteome</keyword>
<feature type="compositionally biased region" description="Polar residues" evidence="1">
    <location>
        <begin position="856"/>
        <end position="868"/>
    </location>
</feature>